<sequence length="287" mass="31816">MQVKQVDESSIRRMRLPFPALGHASAGELTLRPEGERWASLRIEGVALGHPFTVKEFYLDWFYPGFPKNLMSSFVDSYSNVVAFSVGTITVHTGRDYRGEQAASLQAGYTHAEIRYRGGTGVLRAIVQGLYGIGNPVPETFVERSFLARHAGTGWFEEERVSRMLWRPIGREIELGDGALVLDSFGVYREGQASHCIAVYRQGSAEGWIDFTDSTAISHSLYAFRDGNFLRLGVRDGMALLSGEMTPVLYRFDHGGFTFTVSVPMGSPLSYRSIRQLAEEAASLVLG</sequence>
<protein>
    <submittedName>
        <fullName evidence="1">Uncharacterized protein</fullName>
    </submittedName>
</protein>
<evidence type="ECO:0000313" key="2">
    <source>
        <dbReference type="Proteomes" id="UP000632195"/>
    </source>
</evidence>
<organism evidence="1 2">
    <name type="scientific">Thermogymnomonas acidicola</name>
    <dbReference type="NCBI Taxonomy" id="399579"/>
    <lineage>
        <taxon>Archaea</taxon>
        <taxon>Methanobacteriati</taxon>
        <taxon>Thermoplasmatota</taxon>
        <taxon>Thermoplasmata</taxon>
        <taxon>Thermoplasmatales</taxon>
        <taxon>Thermogymnomonas</taxon>
    </lineage>
</organism>
<dbReference type="Proteomes" id="UP000632195">
    <property type="component" value="Unassembled WGS sequence"/>
</dbReference>
<accession>A0AA37BSU3</accession>
<proteinExistence type="predicted"/>
<evidence type="ECO:0000313" key="1">
    <source>
        <dbReference type="EMBL" id="GGM78291.1"/>
    </source>
</evidence>
<reference evidence="1" key="2">
    <citation type="submission" date="2022-09" db="EMBL/GenBank/DDBJ databases">
        <authorList>
            <person name="Sun Q."/>
            <person name="Ohkuma M."/>
        </authorList>
    </citation>
    <scope>NUCLEOTIDE SEQUENCE</scope>
    <source>
        <strain evidence="1">JCM 13583</strain>
    </source>
</reference>
<keyword evidence="2" id="KW-1185">Reference proteome</keyword>
<name>A0AA37BSU3_9ARCH</name>
<gene>
    <name evidence="1" type="ORF">GCM10007108_15550</name>
</gene>
<dbReference type="EMBL" id="BMNY01000003">
    <property type="protein sequence ID" value="GGM78291.1"/>
    <property type="molecule type" value="Genomic_DNA"/>
</dbReference>
<dbReference type="AlphaFoldDB" id="A0AA37BSU3"/>
<reference evidence="1" key="1">
    <citation type="journal article" date="2014" name="Int. J. Syst. Evol. Microbiol.">
        <title>Complete genome sequence of Corynebacterium casei LMG S-19264T (=DSM 44701T), isolated from a smear-ripened cheese.</title>
        <authorList>
            <consortium name="US DOE Joint Genome Institute (JGI-PGF)"/>
            <person name="Walter F."/>
            <person name="Albersmeier A."/>
            <person name="Kalinowski J."/>
            <person name="Ruckert C."/>
        </authorList>
    </citation>
    <scope>NUCLEOTIDE SEQUENCE</scope>
    <source>
        <strain evidence="1">JCM 13583</strain>
    </source>
</reference>
<dbReference type="RefSeq" id="WP_188681686.1">
    <property type="nucleotide sequence ID" value="NZ_BMNY01000003.1"/>
</dbReference>
<comment type="caution">
    <text evidence="1">The sequence shown here is derived from an EMBL/GenBank/DDBJ whole genome shotgun (WGS) entry which is preliminary data.</text>
</comment>